<proteinExistence type="predicted"/>
<keyword evidence="2" id="KW-1185">Reference proteome</keyword>
<dbReference type="Proteomes" id="UP000619033">
    <property type="component" value="Unassembled WGS sequence"/>
</dbReference>
<name>A0A8J7SUD9_9RHOB</name>
<dbReference type="AlphaFoldDB" id="A0A8J7SUD9"/>
<dbReference type="RefSeq" id="WP_202662040.1">
    <property type="nucleotide sequence ID" value="NZ_JAESVP010000008.1"/>
</dbReference>
<accession>A0A8J7SUD9</accession>
<organism evidence="1 2">
    <name type="scientific">Fuscibacter oryzae</name>
    <dbReference type="NCBI Taxonomy" id="2803939"/>
    <lineage>
        <taxon>Bacteria</taxon>
        <taxon>Pseudomonadati</taxon>
        <taxon>Pseudomonadota</taxon>
        <taxon>Alphaproteobacteria</taxon>
        <taxon>Rhodobacterales</taxon>
        <taxon>Paracoccaceae</taxon>
        <taxon>Fuscibacter</taxon>
    </lineage>
</organism>
<sequence length="203" mass="22688">MKINTQDRDQVLYSFHVACPEPTAAEIFEWVGRFPAYADDIRAHAAIARDWAALNDADDLAADVDDQALARARSLALNIIYSTTDEAERDDEPAVGFWVRMQNRGIKVSAIAARMDIARAPIGDLFNGWIVPPIGRRFSCAIMGALGLDQVMFDREVNYSLAHPRLGEAKASGPPQILQLSYRESIESSGMSPERMRYWLEED</sequence>
<reference evidence="1" key="1">
    <citation type="submission" date="2021-01" db="EMBL/GenBank/DDBJ databases">
        <title>Genome seq and assembly of Tabrizicola sp. KVB23.</title>
        <authorList>
            <person name="Chhetri G."/>
        </authorList>
    </citation>
    <scope>NUCLEOTIDE SEQUENCE</scope>
    <source>
        <strain evidence="1">KVB23</strain>
    </source>
</reference>
<evidence type="ECO:0000313" key="2">
    <source>
        <dbReference type="Proteomes" id="UP000619033"/>
    </source>
</evidence>
<dbReference type="EMBL" id="JAESVP010000008">
    <property type="protein sequence ID" value="MBL4929510.1"/>
    <property type="molecule type" value="Genomic_DNA"/>
</dbReference>
<gene>
    <name evidence="1" type="ORF">JI744_15505</name>
</gene>
<comment type="caution">
    <text evidence="1">The sequence shown here is derived from an EMBL/GenBank/DDBJ whole genome shotgun (WGS) entry which is preliminary data.</text>
</comment>
<evidence type="ECO:0000313" key="1">
    <source>
        <dbReference type="EMBL" id="MBL4929510.1"/>
    </source>
</evidence>
<protein>
    <submittedName>
        <fullName evidence="1">Uncharacterized protein</fullName>
    </submittedName>
</protein>